<evidence type="ECO:0000256" key="2">
    <source>
        <dbReference type="ARBA" id="ARBA00023136"/>
    </source>
</evidence>
<dbReference type="Proteomes" id="UP000824890">
    <property type="component" value="Unassembled WGS sequence"/>
</dbReference>
<evidence type="ECO:0000256" key="1">
    <source>
        <dbReference type="ARBA" id="ARBA00004308"/>
    </source>
</evidence>
<keyword evidence="5" id="KW-1185">Reference proteome</keyword>
<feature type="domain" description="Vta1/callose synthase N-terminal" evidence="3">
    <location>
        <begin position="56"/>
        <end position="121"/>
    </location>
</feature>
<dbReference type="InterPro" id="IPR039431">
    <property type="entry name" value="Vta1/CALS_N"/>
</dbReference>
<accession>A0ABQ7ZL79</accession>
<name>A0ABQ7ZL79_BRANA</name>
<evidence type="ECO:0000313" key="5">
    <source>
        <dbReference type="Proteomes" id="UP000824890"/>
    </source>
</evidence>
<dbReference type="InterPro" id="IPR023175">
    <property type="entry name" value="Vta1/CALS_N_sf"/>
</dbReference>
<dbReference type="Pfam" id="PF04652">
    <property type="entry name" value="Vta1"/>
    <property type="match status" value="1"/>
</dbReference>
<sequence>MASTSGGRGGEDGRPPQMMMIDDRRITRAGTMMMIDRNEDENIIDSELVPSSLAAIAPILRVANDIEADNPRVAYLCRFHAFERAHTMDPTSSRRGVRQFKTYLLHKLQEEEPTSDSNEIQTYYQNFYEDNIENREGKKTP</sequence>
<reference evidence="4 5" key="1">
    <citation type="submission" date="2021-05" db="EMBL/GenBank/DDBJ databases">
        <title>Genome Assembly of Synthetic Allotetraploid Brassica napus Reveals Homoeologous Exchanges between Subgenomes.</title>
        <authorList>
            <person name="Davis J.T."/>
        </authorList>
    </citation>
    <scope>NUCLEOTIDE SEQUENCE [LARGE SCALE GENOMIC DNA]</scope>
    <source>
        <strain evidence="5">cv. Da-Ae</strain>
        <tissue evidence="4">Seedling</tissue>
    </source>
</reference>
<keyword evidence="2" id="KW-0472">Membrane</keyword>
<proteinExistence type="predicted"/>
<dbReference type="Gene3D" id="1.25.40.270">
    <property type="entry name" value="Vacuolar protein sorting-associated protein vta1"/>
    <property type="match status" value="1"/>
</dbReference>
<gene>
    <name evidence="4" type="ORF">HID58_068201</name>
</gene>
<evidence type="ECO:0000259" key="3">
    <source>
        <dbReference type="Pfam" id="PF04652"/>
    </source>
</evidence>
<evidence type="ECO:0000313" key="4">
    <source>
        <dbReference type="EMBL" id="KAH0880807.1"/>
    </source>
</evidence>
<dbReference type="EMBL" id="JAGKQM010000015">
    <property type="protein sequence ID" value="KAH0880807.1"/>
    <property type="molecule type" value="Genomic_DNA"/>
</dbReference>
<comment type="subcellular location">
    <subcellularLocation>
        <location evidence="1">Endomembrane system</location>
    </subcellularLocation>
</comment>
<comment type="caution">
    <text evidence="4">The sequence shown here is derived from an EMBL/GenBank/DDBJ whole genome shotgun (WGS) entry which is preliminary data.</text>
</comment>
<protein>
    <recommendedName>
        <fullName evidence="3">Vta1/callose synthase N-terminal domain-containing protein</fullName>
    </recommendedName>
</protein>
<organism evidence="4 5">
    <name type="scientific">Brassica napus</name>
    <name type="common">Rape</name>
    <dbReference type="NCBI Taxonomy" id="3708"/>
    <lineage>
        <taxon>Eukaryota</taxon>
        <taxon>Viridiplantae</taxon>
        <taxon>Streptophyta</taxon>
        <taxon>Embryophyta</taxon>
        <taxon>Tracheophyta</taxon>
        <taxon>Spermatophyta</taxon>
        <taxon>Magnoliopsida</taxon>
        <taxon>eudicotyledons</taxon>
        <taxon>Gunneridae</taxon>
        <taxon>Pentapetalae</taxon>
        <taxon>rosids</taxon>
        <taxon>malvids</taxon>
        <taxon>Brassicales</taxon>
        <taxon>Brassicaceae</taxon>
        <taxon>Brassiceae</taxon>
        <taxon>Brassica</taxon>
    </lineage>
</organism>